<name>A0A847UJE1_HALAR</name>
<feature type="region of interest" description="Disordered" evidence="1">
    <location>
        <begin position="29"/>
        <end position="57"/>
    </location>
</feature>
<evidence type="ECO:0000313" key="2">
    <source>
        <dbReference type="EMBL" id="NLV13639.1"/>
    </source>
</evidence>
<evidence type="ECO:0000256" key="1">
    <source>
        <dbReference type="SAM" id="MobiDB-lite"/>
    </source>
</evidence>
<accession>A0A847UJE1</accession>
<dbReference type="Proteomes" id="UP000641625">
    <property type="component" value="Unassembled WGS sequence"/>
</dbReference>
<reference evidence="2" key="1">
    <citation type="submission" date="2019-12" db="EMBL/GenBank/DDBJ databases">
        <title>Whole genome sequencing of Haloarcula argentinensis strain pws5.</title>
        <authorList>
            <person name="Verma D.K."/>
            <person name="Gopal K."/>
            <person name="Prasad E.S."/>
        </authorList>
    </citation>
    <scope>NUCLEOTIDE SEQUENCE</scope>
    <source>
        <strain evidence="2">Pws5</strain>
    </source>
</reference>
<organism evidence="2 3">
    <name type="scientific">Haloarcula argentinensis</name>
    <dbReference type="NCBI Taxonomy" id="43776"/>
    <lineage>
        <taxon>Archaea</taxon>
        <taxon>Methanobacteriati</taxon>
        <taxon>Methanobacteriota</taxon>
        <taxon>Stenosarchaea group</taxon>
        <taxon>Halobacteria</taxon>
        <taxon>Halobacteriales</taxon>
        <taxon>Haloarculaceae</taxon>
        <taxon>Haloarcula</taxon>
    </lineage>
</organism>
<gene>
    <name evidence="2" type="ORF">GOC77_10205</name>
</gene>
<proteinExistence type="predicted"/>
<dbReference type="EMBL" id="WOWA01000004">
    <property type="protein sequence ID" value="NLV13639.1"/>
    <property type="molecule type" value="Genomic_DNA"/>
</dbReference>
<sequence>MDSEDLNIVIKHEKGAVLPIGVNAAVDDQPENTVVSGQQVAISSDSDRDSASSASGA</sequence>
<evidence type="ECO:0000313" key="3">
    <source>
        <dbReference type="Proteomes" id="UP000641625"/>
    </source>
</evidence>
<feature type="compositionally biased region" description="Polar residues" evidence="1">
    <location>
        <begin position="31"/>
        <end position="40"/>
    </location>
</feature>
<dbReference type="AlphaFoldDB" id="A0A847UJE1"/>
<protein>
    <submittedName>
        <fullName evidence="2">Uncharacterized protein</fullName>
    </submittedName>
</protein>
<dbReference type="RefSeq" id="WP_170097116.1">
    <property type="nucleotide sequence ID" value="NZ_WOWA01000004.1"/>
</dbReference>
<comment type="caution">
    <text evidence="2">The sequence shown here is derived from an EMBL/GenBank/DDBJ whole genome shotgun (WGS) entry which is preliminary data.</text>
</comment>